<dbReference type="EMBL" id="AAPJ01000011">
    <property type="protein sequence ID" value="EAS48432.1"/>
    <property type="molecule type" value="Genomic_DNA"/>
</dbReference>
<name>Q1YDN7_AURMS</name>
<protein>
    <recommendedName>
        <fullName evidence="2">PhoD-like phosphatase domain-containing protein</fullName>
    </recommendedName>
</protein>
<dbReference type="CDD" id="cd07389">
    <property type="entry name" value="MPP_PhoD"/>
    <property type="match status" value="1"/>
</dbReference>
<dbReference type="PANTHER" id="PTHR46689:SF1">
    <property type="entry name" value="PHOD-LIKE PHOSPHATASE DOMAIN-CONTAINING PROTEIN"/>
    <property type="match status" value="1"/>
</dbReference>
<dbReference type="Pfam" id="PF19050">
    <property type="entry name" value="PhoD_2"/>
    <property type="match status" value="1"/>
</dbReference>
<feature type="region of interest" description="Disordered" evidence="1">
    <location>
        <begin position="1"/>
        <end position="37"/>
    </location>
</feature>
<dbReference type="PANTHER" id="PTHR46689">
    <property type="entry name" value="MEMBRANE PROTEIN, PUTATIVE-RELATED"/>
    <property type="match status" value="1"/>
</dbReference>
<feature type="domain" description="PhoD-like phosphatase" evidence="2">
    <location>
        <begin position="148"/>
        <end position="367"/>
    </location>
</feature>
<dbReference type="Proteomes" id="UP000000321">
    <property type="component" value="Unassembled WGS sequence"/>
</dbReference>
<feature type="compositionally biased region" description="Polar residues" evidence="1">
    <location>
        <begin position="20"/>
        <end position="32"/>
    </location>
</feature>
<comment type="caution">
    <text evidence="3">The sequence shown here is derived from an EMBL/GenBank/DDBJ whole genome shotgun (WGS) entry which is preliminary data.</text>
</comment>
<evidence type="ECO:0000256" key="1">
    <source>
        <dbReference type="SAM" id="MobiDB-lite"/>
    </source>
</evidence>
<evidence type="ECO:0000313" key="3">
    <source>
        <dbReference type="EMBL" id="EAS48432.1"/>
    </source>
</evidence>
<feature type="compositionally biased region" description="Basic and acidic residues" evidence="1">
    <location>
        <begin position="10"/>
        <end position="19"/>
    </location>
</feature>
<dbReference type="InterPro" id="IPR043904">
    <property type="entry name" value="PhoD_2-like"/>
</dbReference>
<keyword evidence="4" id="KW-1185">Reference proteome</keyword>
<dbReference type="InterPro" id="IPR018946">
    <property type="entry name" value="PhoD-like_MPP"/>
</dbReference>
<dbReference type="GO" id="GO:0016020">
    <property type="term" value="C:membrane"/>
    <property type="evidence" value="ECO:0007669"/>
    <property type="project" value="TreeGrafter"/>
</dbReference>
<proteinExistence type="predicted"/>
<reference evidence="3 4" key="1">
    <citation type="journal article" date="2008" name="Appl. Environ. Microbiol.">
        <title>Genomic insights into Mn(II) oxidation by the marine alphaproteobacterium Aurantimonas sp. strain SI85-9A1.</title>
        <authorList>
            <person name="Dick G.J."/>
            <person name="Podell S."/>
            <person name="Johnson H.A."/>
            <person name="Rivera-Espinoza Y."/>
            <person name="Bernier-Latmani R."/>
            <person name="McCarthy J.K."/>
            <person name="Torpey J.W."/>
            <person name="Clement B.G."/>
            <person name="Gaasterland T."/>
            <person name="Tebo B.M."/>
        </authorList>
    </citation>
    <scope>NUCLEOTIDE SEQUENCE [LARGE SCALE GENOMIC DNA]</scope>
    <source>
        <strain evidence="3 4">SI85-9A1</strain>
    </source>
</reference>
<gene>
    <name evidence="3" type="ORF">SI859A1_00069</name>
</gene>
<dbReference type="Gene3D" id="3.60.21.70">
    <property type="entry name" value="PhoD-like phosphatase"/>
    <property type="match status" value="1"/>
</dbReference>
<dbReference type="BioCyc" id="AURANTIMONAS:SI859A1_00069-MONOMER"/>
<dbReference type="InterPro" id="IPR038607">
    <property type="entry name" value="PhoD-like_sf"/>
</dbReference>
<accession>Q1YDN7</accession>
<sequence length="512" mass="56451">MVAMASYMAGRDRSRDGHRSQPSRQEPMTETASAADPLPDRIGPILYARGGDGRRDHLAAILVLNEAAAAPELFAAGEATQPIALATRFGRTVWRYDFSLPARTTSSYRIDETDYAVVSPDGGAARIAYVSCNGQENGDLTRDISERDAMWTRLTAEHDRAPFSLMLQGGDQLYADDVLGCHPDVQRWTTLKPGERGTVPLTDAAREAIRRFYFERYLISFARPAMGAMSAHVPSVSMWDDHDIIDGWGSHPAALLDSPVGRGLFESAREMFLIFQLAADEADLPAIALDRQARSLGVAVRYPGLTILAPDLRSERRPDRVMGPVGWKSFETALETTPEPDRIVLMSSVPVLGPRLSWAELVAGIVPRVAKLSDDLRDQWQSRAHRREWIRCLQCLADRAERAVGGLVVVSGEIHLATRGEMRLLNGSSMHQLVASGISHPAPGPAYPFALGLLARVGESPLRGRKIRLRPLPSRRATYTSERNYLVLSQDGMDWQAEWELEDSGRTPPLAV</sequence>
<dbReference type="SUPFAM" id="SSF56300">
    <property type="entry name" value="Metallo-dependent phosphatases"/>
    <property type="match status" value="1"/>
</dbReference>
<dbReference type="AlphaFoldDB" id="Q1YDN7"/>
<dbReference type="HOGENOM" id="CLU_000998_3_1_5"/>
<evidence type="ECO:0000259" key="2">
    <source>
        <dbReference type="Pfam" id="PF19050"/>
    </source>
</evidence>
<organism evidence="3 4">
    <name type="scientific">Aurantimonas manganoxydans (strain ATCC BAA-1229 / DSM 21871 / SI85-9A1)</name>
    <dbReference type="NCBI Taxonomy" id="287752"/>
    <lineage>
        <taxon>Bacteria</taxon>
        <taxon>Pseudomonadati</taxon>
        <taxon>Pseudomonadota</taxon>
        <taxon>Alphaproteobacteria</taxon>
        <taxon>Hyphomicrobiales</taxon>
        <taxon>Aurantimonadaceae</taxon>
        <taxon>Aurantimonas</taxon>
    </lineage>
</organism>
<evidence type="ECO:0000313" key="4">
    <source>
        <dbReference type="Proteomes" id="UP000000321"/>
    </source>
</evidence>
<dbReference type="InterPro" id="IPR029052">
    <property type="entry name" value="Metallo-depent_PP-like"/>
</dbReference>